<dbReference type="EMBL" id="GG657757">
    <property type="protein sequence ID" value="EFL29568.1"/>
    <property type="molecule type" value="Genomic_DNA"/>
</dbReference>
<evidence type="ECO:0000313" key="1">
    <source>
        <dbReference type="EMBL" id="EFL29568.1"/>
    </source>
</evidence>
<sequence>MDSRIPRLRRKLARIPYTPNRSHSFGEERHEFRLGPRLTKGQADAFQAEHDVELPQPYRDFLTNMGGSGASPYYGLIPLEDCALFTMNSRDASTGSRGFSRAYRPTRRGDLFLHVIERGCSDLVLIGITGPLTGRMLIGNADGFWGPNVSSAPDFLAWYERWLDHMAAGQDNRALELTSPQLRAHPIRQRLAHSPCPLHRT</sequence>
<gene>
    <name evidence="1" type="ORF">SSQG_00086</name>
</gene>
<dbReference type="HOGENOM" id="CLU_082074_0_0_11"/>
<evidence type="ECO:0008006" key="3">
    <source>
        <dbReference type="Google" id="ProtNLM"/>
    </source>
</evidence>
<dbReference type="InterPro" id="IPR037883">
    <property type="entry name" value="Knr4/Smi1-like_sf"/>
</dbReference>
<dbReference type="OrthoDB" id="1190024at2"/>
<proteinExistence type="predicted"/>
<dbReference type="Proteomes" id="UP000004184">
    <property type="component" value="Unassembled WGS sequence"/>
</dbReference>
<dbReference type="SUPFAM" id="SSF160631">
    <property type="entry name" value="SMI1/KNR4-like"/>
    <property type="match status" value="1"/>
</dbReference>
<organism evidence="1 2">
    <name type="scientific">Streptomyces viridochromogenes (strain DSM 40736 / JCM 4977 / BCRC 1201 / Tue 494)</name>
    <dbReference type="NCBI Taxonomy" id="591159"/>
    <lineage>
        <taxon>Bacteria</taxon>
        <taxon>Bacillati</taxon>
        <taxon>Actinomycetota</taxon>
        <taxon>Actinomycetes</taxon>
        <taxon>Kitasatosporales</taxon>
        <taxon>Streptomycetaceae</taxon>
        <taxon>Streptomyces</taxon>
    </lineage>
</organism>
<keyword evidence="2" id="KW-1185">Reference proteome</keyword>
<name>D9X352_STRVT</name>
<evidence type="ECO:0000313" key="2">
    <source>
        <dbReference type="Proteomes" id="UP000004184"/>
    </source>
</evidence>
<dbReference type="RefSeq" id="WP_003987653.1">
    <property type="nucleotide sequence ID" value="NZ_GG657757.1"/>
</dbReference>
<dbReference type="AlphaFoldDB" id="D9X352"/>
<protein>
    <recommendedName>
        <fullName evidence="3">Knr4/Smi1-like domain-containing protein</fullName>
    </recommendedName>
</protein>
<dbReference type="STRING" id="591159.SSQG_00086"/>
<accession>D9X352</accession>
<reference evidence="2" key="1">
    <citation type="submission" date="2009-02" db="EMBL/GenBank/DDBJ databases">
        <title>Annotation of Streptomyces viridochromogenes strain DSM 40736.</title>
        <authorList>
            <consortium name="The Broad Institute Genome Sequencing Platform"/>
            <consortium name="Broad Institute Microbial Sequencing Center"/>
            <person name="Fischbach M."/>
            <person name="Godfrey P."/>
            <person name="Ward D."/>
            <person name="Young S."/>
            <person name="Zeng Q."/>
            <person name="Koehrsen M."/>
            <person name="Alvarado L."/>
            <person name="Berlin A.M."/>
            <person name="Bochicchio J."/>
            <person name="Borenstein D."/>
            <person name="Chapman S.B."/>
            <person name="Chen Z."/>
            <person name="Engels R."/>
            <person name="Freedman E."/>
            <person name="Gellesch M."/>
            <person name="Goldberg J."/>
            <person name="Griggs A."/>
            <person name="Gujja S."/>
            <person name="Heilman E.R."/>
            <person name="Heiman D.I."/>
            <person name="Hepburn T.A."/>
            <person name="Howarth C."/>
            <person name="Jen D."/>
            <person name="Larson L."/>
            <person name="Lewis B."/>
            <person name="Mehta T."/>
            <person name="Park D."/>
            <person name="Pearson M."/>
            <person name="Richards J."/>
            <person name="Roberts A."/>
            <person name="Saif S."/>
            <person name="Shea T.D."/>
            <person name="Shenoy N."/>
            <person name="Sisk P."/>
            <person name="Stolte C."/>
            <person name="Sykes S.N."/>
            <person name="Thomson T."/>
            <person name="Walk T."/>
            <person name="White J."/>
            <person name="Yandava C."/>
            <person name="Straight P."/>
            <person name="Clardy J."/>
            <person name="Hung D."/>
            <person name="Kolter R."/>
            <person name="Mekalanos J."/>
            <person name="Walker S."/>
            <person name="Walsh C.T."/>
            <person name="Wieland-Brown L.C."/>
            <person name="Haas B."/>
            <person name="Nusbaum C."/>
            <person name="Birren B."/>
        </authorList>
    </citation>
    <scope>NUCLEOTIDE SEQUENCE [LARGE SCALE GENOMIC DNA]</scope>
    <source>
        <strain evidence="2">DSM 40736 / JCM 4977 / BCRC 1201 / Tue 494</strain>
    </source>
</reference>